<dbReference type="InterPro" id="IPR027417">
    <property type="entry name" value="P-loop_NTPase"/>
</dbReference>
<dbReference type="PANTHER" id="PTHR34383">
    <property type="entry name" value="POLYPHOSPHATE:AMP PHOSPHOTRANSFERASE-RELATED"/>
    <property type="match status" value="1"/>
</dbReference>
<protein>
    <recommendedName>
        <fullName evidence="2">Polyphosphate kinase-2-related domain-containing protein</fullName>
    </recommendedName>
</protein>
<reference evidence="3 4" key="1">
    <citation type="journal article" date="2013" name="Genome Announc.">
        <title>Genome Sequence of the Polycyclic Aromatic Hydrocarbon-Degrading Bacterium Strain Marinobacter nanhaiticus D15-8WT.</title>
        <authorList>
            <person name="Cui Z."/>
            <person name="Gao W."/>
            <person name="Li Q."/>
            <person name="Xu G."/>
            <person name="Zheng L."/>
        </authorList>
    </citation>
    <scope>NUCLEOTIDE SEQUENCE [LARGE SCALE GENOMIC DNA]</scope>
    <source>
        <strain evidence="3 4">D15-8W</strain>
    </source>
</reference>
<sequence>MEDPPKHWKLSLMDIEAIRRYYDYWCAYDAMLIMTQTSYVPWHIVDTNDQERAYLYCIAHLVDSAPWTRPSSDSPSCPRGGPRATISRRTPP</sequence>
<dbReference type="Proteomes" id="UP000013165">
    <property type="component" value="Unassembled WGS sequence"/>
</dbReference>
<dbReference type="eggNOG" id="COG2326">
    <property type="taxonomic scope" value="Bacteria"/>
</dbReference>
<organism evidence="3 4">
    <name type="scientific">Marinobacter nanhaiticus D15-8W</name>
    <dbReference type="NCBI Taxonomy" id="626887"/>
    <lineage>
        <taxon>Bacteria</taxon>
        <taxon>Pseudomonadati</taxon>
        <taxon>Pseudomonadota</taxon>
        <taxon>Gammaproteobacteria</taxon>
        <taxon>Pseudomonadales</taxon>
        <taxon>Marinobacteraceae</taxon>
        <taxon>Marinobacter</taxon>
    </lineage>
</organism>
<dbReference type="Gene3D" id="3.40.50.300">
    <property type="entry name" value="P-loop containing nucleotide triphosphate hydrolases"/>
    <property type="match status" value="1"/>
</dbReference>
<dbReference type="PANTHER" id="PTHR34383:SF1">
    <property type="entry name" value="ADP-POLYPHOSPHATE PHOSPHOTRANSFERASE"/>
    <property type="match status" value="1"/>
</dbReference>
<gene>
    <name evidence="3" type="ORF">J057_14965</name>
</gene>
<dbReference type="Pfam" id="PF03976">
    <property type="entry name" value="PPK2"/>
    <property type="match status" value="1"/>
</dbReference>
<dbReference type="STRING" id="626887.J057_14965"/>
<dbReference type="OrthoDB" id="9775224at2"/>
<dbReference type="InterPro" id="IPR022488">
    <property type="entry name" value="PPK2-related"/>
</dbReference>
<evidence type="ECO:0000313" key="4">
    <source>
        <dbReference type="Proteomes" id="UP000013165"/>
    </source>
</evidence>
<keyword evidence="4" id="KW-1185">Reference proteome</keyword>
<accession>N6WV82</accession>
<comment type="caution">
    <text evidence="3">The sequence shown here is derived from an EMBL/GenBank/DDBJ whole genome shotgun (WGS) entry which is preliminary data.</text>
</comment>
<feature type="region of interest" description="Disordered" evidence="1">
    <location>
        <begin position="66"/>
        <end position="92"/>
    </location>
</feature>
<name>N6WV82_9GAMM</name>
<feature type="domain" description="Polyphosphate kinase-2-related" evidence="2">
    <location>
        <begin position="2"/>
        <end position="66"/>
    </location>
</feature>
<evidence type="ECO:0000256" key="1">
    <source>
        <dbReference type="SAM" id="MobiDB-lite"/>
    </source>
</evidence>
<evidence type="ECO:0000313" key="3">
    <source>
        <dbReference type="EMBL" id="ENO12713.2"/>
    </source>
</evidence>
<dbReference type="EMBL" id="APLQ01000014">
    <property type="protein sequence ID" value="ENO12713.2"/>
    <property type="molecule type" value="Genomic_DNA"/>
</dbReference>
<dbReference type="AlphaFoldDB" id="N6WV82"/>
<evidence type="ECO:0000259" key="2">
    <source>
        <dbReference type="Pfam" id="PF03976"/>
    </source>
</evidence>
<proteinExistence type="predicted"/>
<dbReference type="HOGENOM" id="CLU_2585556_0_0_6"/>